<keyword evidence="1" id="KW-0812">Transmembrane</keyword>
<dbReference type="EMBL" id="CU459003">
    <property type="protein sequence ID" value="CAM76970.1"/>
    <property type="molecule type" value="Genomic_DNA"/>
</dbReference>
<keyword evidence="1" id="KW-0472">Membrane</keyword>
<keyword evidence="1" id="KW-1133">Transmembrane helix</keyword>
<dbReference type="AlphaFoldDB" id="A4U263"/>
<proteinExistence type="predicted"/>
<evidence type="ECO:0000256" key="1">
    <source>
        <dbReference type="SAM" id="Phobius"/>
    </source>
</evidence>
<dbReference type="Pfam" id="PF04238">
    <property type="entry name" value="DUF420"/>
    <property type="match status" value="1"/>
</dbReference>
<accession>A4U263</accession>
<protein>
    <recommendedName>
        <fullName evidence="3">DUF420 domain-containing protein</fullName>
    </recommendedName>
</protein>
<reference evidence="2" key="1">
    <citation type="journal article" date="2007" name="J. Bacteriol.">
        <title>Comparative genome analysis of four magnetotactic bacteria reveals a complex set of group-specific genes implicated in magnetosome biomineralization and function.</title>
        <authorList>
            <person name="Richter M."/>
            <person name="Kube M."/>
            <person name="Bazylinski D.A."/>
            <person name="Lombardot T."/>
            <person name="Gloeckner F.O."/>
            <person name="Reinhardt R."/>
            <person name="Schueler D."/>
        </authorList>
    </citation>
    <scope>NUCLEOTIDE SEQUENCE</scope>
    <source>
        <strain evidence="2">MSR-1</strain>
    </source>
</reference>
<gene>
    <name evidence="2" type="ORF">MGR_0689</name>
</gene>
<sequence length="140" mass="15367">MEPAAILPHVTAGLNGTALTAALAGFGLIHAGRRDLHRTAMLVAVAASALFLLAYVAYHFTAPIFVFRGQGWIRPFYYTMLVSHVVLAIAVTPMILLTLARALAGRYDAHGRLARWTWPIWVYVSASGLLVYGMLYHLYP</sequence>
<feature type="transmembrane region" description="Helical" evidence="1">
    <location>
        <begin position="120"/>
        <end position="139"/>
    </location>
</feature>
<dbReference type="RefSeq" id="WP_106002661.1">
    <property type="nucleotide sequence ID" value="NZ_CP027527.1"/>
</dbReference>
<dbReference type="InterPro" id="IPR007352">
    <property type="entry name" value="DUF420"/>
</dbReference>
<name>A4U263_9PROT</name>
<evidence type="ECO:0008006" key="3">
    <source>
        <dbReference type="Google" id="ProtNLM"/>
    </source>
</evidence>
<dbReference type="PANTHER" id="PTHR37692">
    <property type="entry name" value="HYPOTHETICAL MEMBRANE SPANNING PROTEIN"/>
    <property type="match status" value="1"/>
</dbReference>
<feature type="transmembrane region" description="Helical" evidence="1">
    <location>
        <begin position="78"/>
        <end position="99"/>
    </location>
</feature>
<evidence type="ECO:0000313" key="2">
    <source>
        <dbReference type="EMBL" id="CAM76970.1"/>
    </source>
</evidence>
<organism evidence="2">
    <name type="scientific">Magnetospirillum gryphiswaldense</name>
    <dbReference type="NCBI Taxonomy" id="55518"/>
    <lineage>
        <taxon>Bacteria</taxon>
        <taxon>Pseudomonadati</taxon>
        <taxon>Pseudomonadota</taxon>
        <taxon>Alphaproteobacteria</taxon>
        <taxon>Rhodospirillales</taxon>
        <taxon>Rhodospirillaceae</taxon>
        <taxon>Magnetospirillum</taxon>
    </lineage>
</organism>
<feature type="transmembrane region" description="Helical" evidence="1">
    <location>
        <begin position="40"/>
        <end position="58"/>
    </location>
</feature>
<feature type="transmembrane region" description="Helical" evidence="1">
    <location>
        <begin position="6"/>
        <end position="28"/>
    </location>
</feature>
<dbReference type="PANTHER" id="PTHR37692:SF1">
    <property type="entry name" value="DUF420 DOMAIN-CONTAINING PROTEIN"/>
    <property type="match status" value="1"/>
</dbReference>